<dbReference type="GO" id="GO:0016791">
    <property type="term" value="F:phosphatase activity"/>
    <property type="evidence" value="ECO:0007669"/>
    <property type="project" value="TreeGrafter"/>
</dbReference>
<dbReference type="PANTHER" id="PTHR43156">
    <property type="entry name" value="STAGE II SPORULATION PROTEIN E-RELATED"/>
    <property type="match status" value="1"/>
</dbReference>
<dbReference type="EMBL" id="NBBJ01000003">
    <property type="protein sequence ID" value="OWK29940.1"/>
    <property type="molecule type" value="Genomic_DNA"/>
</dbReference>
<dbReference type="Gene3D" id="3.40.50.2300">
    <property type="match status" value="1"/>
</dbReference>
<keyword evidence="5" id="KW-1185">Reference proteome</keyword>
<evidence type="ECO:0000256" key="2">
    <source>
        <dbReference type="PROSITE-ProRule" id="PRU00169"/>
    </source>
</evidence>
<dbReference type="GO" id="GO:0000160">
    <property type="term" value="P:phosphorelay signal transduction system"/>
    <property type="evidence" value="ECO:0007669"/>
    <property type="project" value="InterPro"/>
</dbReference>
<gene>
    <name evidence="4" type="primary">ompR_2</name>
    <name evidence="4" type="ORF">SPMU_23620</name>
</gene>
<name>A0A245ZJL8_9SPHN</name>
<evidence type="ECO:0000313" key="4">
    <source>
        <dbReference type="EMBL" id="OWK29940.1"/>
    </source>
</evidence>
<dbReference type="Proteomes" id="UP000197783">
    <property type="component" value="Unassembled WGS sequence"/>
</dbReference>
<dbReference type="CDD" id="cd17546">
    <property type="entry name" value="REC_hyHK_CKI1_RcsC-like"/>
    <property type="match status" value="1"/>
</dbReference>
<evidence type="ECO:0000256" key="1">
    <source>
        <dbReference type="ARBA" id="ARBA00022801"/>
    </source>
</evidence>
<dbReference type="AlphaFoldDB" id="A0A245ZJL8"/>
<dbReference type="SMART" id="SM00448">
    <property type="entry name" value="REC"/>
    <property type="match status" value="1"/>
</dbReference>
<dbReference type="SUPFAM" id="SSF81606">
    <property type="entry name" value="PP2C-like"/>
    <property type="match status" value="1"/>
</dbReference>
<organism evidence="4 5">
    <name type="scientific">Sphingomonas mucosissima</name>
    <dbReference type="NCBI Taxonomy" id="370959"/>
    <lineage>
        <taxon>Bacteria</taxon>
        <taxon>Pseudomonadati</taxon>
        <taxon>Pseudomonadota</taxon>
        <taxon>Alphaproteobacteria</taxon>
        <taxon>Sphingomonadales</taxon>
        <taxon>Sphingomonadaceae</taxon>
        <taxon>Sphingomonas</taxon>
    </lineage>
</organism>
<keyword evidence="1" id="KW-0378">Hydrolase</keyword>
<dbReference type="SUPFAM" id="SSF52172">
    <property type="entry name" value="CheY-like"/>
    <property type="match status" value="1"/>
</dbReference>
<proteinExistence type="predicted"/>
<dbReference type="InterPro" id="IPR011006">
    <property type="entry name" value="CheY-like_superfamily"/>
</dbReference>
<comment type="caution">
    <text evidence="4">The sequence shown here is derived from an EMBL/GenBank/DDBJ whole genome shotgun (WGS) entry which is preliminary data.</text>
</comment>
<keyword evidence="2" id="KW-0597">Phosphoprotein</keyword>
<dbReference type="PANTHER" id="PTHR43156:SF2">
    <property type="entry name" value="STAGE II SPORULATION PROTEIN E"/>
    <property type="match status" value="1"/>
</dbReference>
<accession>A0A245ZJL8</accession>
<dbReference type="InterPro" id="IPR001789">
    <property type="entry name" value="Sig_transdc_resp-reg_receiver"/>
</dbReference>
<dbReference type="PROSITE" id="PS50110">
    <property type="entry name" value="RESPONSE_REGULATORY"/>
    <property type="match status" value="1"/>
</dbReference>
<feature type="domain" description="Response regulatory" evidence="3">
    <location>
        <begin position="20"/>
        <end position="137"/>
    </location>
</feature>
<reference evidence="4 5" key="1">
    <citation type="submission" date="2017-03" db="EMBL/GenBank/DDBJ databases">
        <title>Genome sequence of Sphingomonas mucosissima DSM 17494.</title>
        <authorList>
            <person name="Poehlein A."/>
            <person name="Wuebbeler J.H."/>
            <person name="Steinbuechel A."/>
            <person name="Daniel R."/>
        </authorList>
    </citation>
    <scope>NUCLEOTIDE SEQUENCE [LARGE SCALE GENOMIC DNA]</scope>
    <source>
        <strain evidence="4 5">DSM 17494</strain>
    </source>
</reference>
<protein>
    <submittedName>
        <fullName evidence="4">Transcriptional regulatory protein OmpR</fullName>
    </submittedName>
</protein>
<dbReference type="SMART" id="SM00331">
    <property type="entry name" value="PP2C_SIG"/>
    <property type="match status" value="1"/>
</dbReference>
<dbReference type="InterPro" id="IPR001932">
    <property type="entry name" value="PPM-type_phosphatase-like_dom"/>
</dbReference>
<dbReference type="Pfam" id="PF00072">
    <property type="entry name" value="Response_reg"/>
    <property type="match status" value="1"/>
</dbReference>
<feature type="modified residue" description="4-aspartylphosphate" evidence="2">
    <location>
        <position position="69"/>
    </location>
</feature>
<dbReference type="Gene3D" id="3.60.40.10">
    <property type="entry name" value="PPM-type phosphatase domain"/>
    <property type="match status" value="1"/>
</dbReference>
<dbReference type="InterPro" id="IPR036457">
    <property type="entry name" value="PPM-type-like_dom_sf"/>
</dbReference>
<evidence type="ECO:0000259" key="3">
    <source>
        <dbReference type="PROSITE" id="PS50110"/>
    </source>
</evidence>
<evidence type="ECO:0000313" key="5">
    <source>
        <dbReference type="Proteomes" id="UP000197783"/>
    </source>
</evidence>
<dbReference type="InterPro" id="IPR052016">
    <property type="entry name" value="Bact_Sigma-Reg"/>
</dbReference>
<dbReference type="OrthoDB" id="9789782at2"/>
<dbReference type="Pfam" id="PF07228">
    <property type="entry name" value="SpoIIE"/>
    <property type="match status" value="1"/>
</dbReference>
<sequence>MDHVASLAAPRPADATRPLMVLAVDDDELFLDYLTLELETLNCMVMAAANAEQAIRFLDHHAFDMCITDWQMPGMDGLALVQQLRSSHGPDQFLHVVMTTARGDARTVRAALDAGVDGFLFKPLDRLQLELAMASARRNVLLHQRLRRRNHHLAVAHGRTREAYRRMEADLKAAAALHRQLLPAPHSAGDRLRLAWTYRPAQHISGDTIGVIPLRDGKRLFFLADAQGHGVPAALTSFHIHHRLAQLAPDTPTALEVALAELNREINAQALESYVTLICGVLAPGSGDGCIVRAGHPSPLLIGPNGIEPMKLEGAFPIGWFEHATFEAEPLRLAPGTQLFLYSDGVTEARDKDGVELELDGLRAMLTAAPEASVDVLVSHVDAALRARRGNAGLEDDISILALEIKGDRE</sequence>